<dbReference type="RefSeq" id="WP_220045981.1">
    <property type="nucleotide sequence ID" value="NZ_BAAAVX010000004.1"/>
</dbReference>
<dbReference type="Proteomes" id="UP000825367">
    <property type="component" value="Chromosome"/>
</dbReference>
<organism evidence="2 3">
    <name type="scientific">Mycolicibacterium pallens</name>
    <dbReference type="NCBI Taxonomy" id="370524"/>
    <lineage>
        <taxon>Bacteria</taxon>
        <taxon>Bacillati</taxon>
        <taxon>Actinomycetota</taxon>
        <taxon>Actinomycetes</taxon>
        <taxon>Mycobacteriales</taxon>
        <taxon>Mycobacteriaceae</taxon>
        <taxon>Mycolicibacterium</taxon>
    </lineage>
</organism>
<gene>
    <name evidence="2" type="ORF">K0O64_02295</name>
</gene>
<accession>A0ABX8VHZ0</accession>
<evidence type="ECO:0000313" key="3">
    <source>
        <dbReference type="Proteomes" id="UP000825367"/>
    </source>
</evidence>
<feature type="region of interest" description="Disordered" evidence="1">
    <location>
        <begin position="254"/>
        <end position="277"/>
    </location>
</feature>
<reference evidence="2 3" key="1">
    <citation type="submission" date="2021-07" db="EMBL/GenBank/DDBJ databases">
        <title>Whole genome sequencing of non-tuberculosis mycobacteria type-strains.</title>
        <authorList>
            <person name="Igarashi Y."/>
            <person name="Osugi A."/>
            <person name="Mitarai S."/>
        </authorList>
    </citation>
    <scope>NUCLEOTIDE SEQUENCE [LARGE SCALE GENOMIC DNA]</scope>
    <source>
        <strain evidence="2 3">JCM 16370</strain>
    </source>
</reference>
<proteinExistence type="predicted"/>
<dbReference type="EMBL" id="CP080333">
    <property type="protein sequence ID" value="QYL17430.1"/>
    <property type="molecule type" value="Genomic_DNA"/>
</dbReference>
<sequence length="277" mass="26558">MTVAACGMAPTANATCASFFGFNHGGGCASSPTSIAIAVGAGAQAYAEGVLGAAFAIGTNSIASVPSTGTNFLNMATALGVDTLAEAGGAVTGALAAGQSVSALASIGLPSYLPVANFAINLSLSPTNNVSVAEGVGNLSVNLFGSGAGQDVRAIGLGNVAINVGGTSNAVRASVGTSNRSYASFAFNVGGSGNLVQAGAGPLAIAGAFNQFGATVTQFAPGINLFTRLALAAAAQGLKIPTAAASHGTVKTVPATHSGSATHPKTVAHAAGVSHRR</sequence>
<evidence type="ECO:0008006" key="4">
    <source>
        <dbReference type="Google" id="ProtNLM"/>
    </source>
</evidence>
<evidence type="ECO:0000313" key="2">
    <source>
        <dbReference type="EMBL" id="QYL17430.1"/>
    </source>
</evidence>
<keyword evidence="3" id="KW-1185">Reference proteome</keyword>
<evidence type="ECO:0000256" key="1">
    <source>
        <dbReference type="SAM" id="MobiDB-lite"/>
    </source>
</evidence>
<protein>
    <recommendedName>
        <fullName evidence="4">PPE family protein</fullName>
    </recommendedName>
</protein>
<name>A0ABX8VHZ0_9MYCO</name>